<gene>
    <name evidence="11" type="ORF">B0A54_14771</name>
</gene>
<dbReference type="Gene3D" id="1.10.10.2150">
    <property type="entry name" value="Ribosomal RNA-processing protein 8, N-terminal domain"/>
    <property type="match status" value="1"/>
</dbReference>
<dbReference type="STRING" id="329885.A0A4U0U9T3"/>
<evidence type="ECO:0000256" key="3">
    <source>
        <dbReference type="ARBA" id="ARBA00022552"/>
    </source>
</evidence>
<evidence type="ECO:0000256" key="10">
    <source>
        <dbReference type="SAM" id="MobiDB-lite"/>
    </source>
</evidence>
<reference evidence="11 12" key="1">
    <citation type="submission" date="2017-03" db="EMBL/GenBank/DDBJ databases">
        <title>Genomes of endolithic fungi from Antarctica.</title>
        <authorList>
            <person name="Coleine C."/>
            <person name="Masonjones S."/>
            <person name="Stajich J.E."/>
        </authorList>
    </citation>
    <scope>NUCLEOTIDE SEQUENCE [LARGE SCALE GENOMIC DNA]</scope>
    <source>
        <strain evidence="11 12">CCFEE 5311</strain>
    </source>
</reference>
<evidence type="ECO:0000256" key="8">
    <source>
        <dbReference type="ARBA" id="ARBA00076672"/>
    </source>
</evidence>
<sequence length="531" mass="58015">MFAVKGWSVDASALKTQVAPVLDSSAGSKEAARKDRKRKRGIGGPDKASREDVGTLWEQHIEGKEPVKPKSAERKEKKRRKSHDEPVEKSGQEAVRATVADGQDRADKPGGKPEKLLVGGTAVDASLSKPKRVKKKEKMRGESGEAGQKHDKTKVGTQQPSSAAANAPPPVPPLPTAAKLTPMQAAMRQKLVSARFRHLNQTLYTAPSATALELFATNPEMFEDYHVGFRQQVDVWPENPLDSFIFTIRSRGKVKQPSIKDKKSKKTSETSGEGTSEVQALPRTHGTAIIADLGCGDARLAQTLQNDGDTTKLSLKIHSYDLHSPSPLVTKADISKLPLADGSADIAIFCLALMGTNWVSFIEEAYRVLHWKGELWIAEIKSRFGRVGRIAGKPVEHSVGGRKKQAVSQKAQATKQREDADVDEQAVLRTAVDGVEVKREETDVTAFVDVLKRRGFILKDGQASVDLGNKMFVKMEFLKAAAPTKGKGVVAEEQRVGAKPGLGKKFVEKEIEEVETEDEAKVLKPCLYKIR</sequence>
<comment type="subcellular location">
    <subcellularLocation>
        <location evidence="1 9">Nucleus</location>
        <location evidence="1 9">Nucleolus</location>
    </subcellularLocation>
</comment>
<comment type="similarity">
    <text evidence="2 9">Belongs to the methyltransferase superfamily. RRP8 family.</text>
</comment>
<comment type="function">
    <text evidence="9">S-adenosyl-L-methionine-dependent methyltransferase that specifically methylates the N(1) position of adenine in helix 25.1 in 25S rRNA. Required both for ribosomal 40S and 60S subunits biogenesis. Required for efficient pre-rRNA cleavage at site A2.</text>
</comment>
<dbReference type="Proteomes" id="UP000310066">
    <property type="component" value="Unassembled WGS sequence"/>
</dbReference>
<dbReference type="InterPro" id="IPR007823">
    <property type="entry name" value="RRP8"/>
</dbReference>
<evidence type="ECO:0000256" key="2">
    <source>
        <dbReference type="ARBA" id="ARBA00006301"/>
    </source>
</evidence>
<feature type="region of interest" description="Disordered" evidence="10">
    <location>
        <begin position="399"/>
        <end position="419"/>
    </location>
</feature>
<dbReference type="PANTHER" id="PTHR12787">
    <property type="entry name" value="RIBOSOMAL RNA-PROCESSING PROTEIN 8"/>
    <property type="match status" value="1"/>
</dbReference>
<accession>A0A4U0U9T3</accession>
<evidence type="ECO:0000256" key="7">
    <source>
        <dbReference type="ARBA" id="ARBA00023242"/>
    </source>
</evidence>
<feature type="compositionally biased region" description="Basic and acidic residues" evidence="10">
    <location>
        <begin position="102"/>
        <end position="115"/>
    </location>
</feature>
<evidence type="ECO:0000313" key="12">
    <source>
        <dbReference type="Proteomes" id="UP000310066"/>
    </source>
</evidence>
<evidence type="ECO:0000313" key="11">
    <source>
        <dbReference type="EMBL" id="TKA31877.1"/>
    </source>
</evidence>
<dbReference type="InterPro" id="IPR029063">
    <property type="entry name" value="SAM-dependent_MTases_sf"/>
</dbReference>
<proteinExistence type="inferred from homology"/>
<dbReference type="SUPFAM" id="SSF53335">
    <property type="entry name" value="S-adenosyl-L-methionine-dependent methyltransferases"/>
    <property type="match status" value="1"/>
</dbReference>
<evidence type="ECO:0000256" key="6">
    <source>
        <dbReference type="ARBA" id="ARBA00022691"/>
    </source>
</evidence>
<dbReference type="OrthoDB" id="10258825at2759"/>
<name>A0A4U0U9T3_9PEZI</name>
<protein>
    <recommendedName>
        <fullName evidence="8 9">Ribosomal RNA-processing protein 8</fullName>
        <ecNumber evidence="9">2.1.1.-</ecNumber>
    </recommendedName>
</protein>
<dbReference type="GO" id="GO:0042273">
    <property type="term" value="P:ribosomal large subunit biogenesis"/>
    <property type="evidence" value="ECO:0007669"/>
    <property type="project" value="TreeGrafter"/>
</dbReference>
<evidence type="ECO:0000256" key="1">
    <source>
        <dbReference type="ARBA" id="ARBA00004604"/>
    </source>
</evidence>
<keyword evidence="4 9" id="KW-0489">Methyltransferase</keyword>
<evidence type="ECO:0000256" key="9">
    <source>
        <dbReference type="RuleBase" id="RU365074"/>
    </source>
</evidence>
<dbReference type="InterPro" id="IPR042036">
    <property type="entry name" value="RRP8_N"/>
</dbReference>
<keyword evidence="6 9" id="KW-0949">S-adenosyl-L-methionine</keyword>
<dbReference type="GO" id="GO:0016433">
    <property type="term" value="F:rRNA (adenine) methyltransferase activity"/>
    <property type="evidence" value="ECO:0007669"/>
    <property type="project" value="TreeGrafter"/>
</dbReference>
<feature type="compositionally biased region" description="Basic and acidic residues" evidence="10">
    <location>
        <begin position="47"/>
        <end position="75"/>
    </location>
</feature>
<dbReference type="Pfam" id="PF05148">
    <property type="entry name" value="Methyltransf_8"/>
    <property type="match status" value="1"/>
</dbReference>
<feature type="compositionally biased region" description="Basic residues" evidence="10">
    <location>
        <begin position="129"/>
        <end position="138"/>
    </location>
</feature>
<keyword evidence="3 9" id="KW-0698">rRNA processing</keyword>
<dbReference type="FunFam" id="1.10.10.2150:FF:000001">
    <property type="entry name" value="Ribosomal RNA-processing protein 8"/>
    <property type="match status" value="1"/>
</dbReference>
<keyword evidence="7 9" id="KW-0539">Nucleus</keyword>
<feature type="compositionally biased region" description="Basic and acidic residues" evidence="10">
    <location>
        <begin position="82"/>
        <end position="91"/>
    </location>
</feature>
<dbReference type="PANTHER" id="PTHR12787:SF0">
    <property type="entry name" value="RIBOSOMAL RNA-PROCESSING PROTEIN 8"/>
    <property type="match status" value="1"/>
</dbReference>
<evidence type="ECO:0000256" key="4">
    <source>
        <dbReference type="ARBA" id="ARBA00022603"/>
    </source>
</evidence>
<dbReference type="CDD" id="cd02440">
    <property type="entry name" value="AdoMet_MTases"/>
    <property type="match status" value="1"/>
</dbReference>
<comment type="caution">
    <text evidence="11">The sequence shown here is derived from an EMBL/GenBank/DDBJ whole genome shotgun (WGS) entry which is preliminary data.</text>
</comment>
<feature type="region of interest" description="Disordered" evidence="10">
    <location>
        <begin position="256"/>
        <end position="279"/>
    </location>
</feature>
<dbReference type="GO" id="GO:0005730">
    <property type="term" value="C:nucleolus"/>
    <property type="evidence" value="ECO:0007669"/>
    <property type="project" value="UniProtKB-SubCell"/>
</dbReference>
<feature type="compositionally biased region" description="Basic and acidic residues" evidence="10">
    <location>
        <begin position="139"/>
        <end position="154"/>
    </location>
</feature>
<dbReference type="Gene3D" id="3.40.50.150">
    <property type="entry name" value="Vaccinia Virus protein VP39"/>
    <property type="match status" value="1"/>
</dbReference>
<dbReference type="AlphaFoldDB" id="A0A4U0U9T3"/>
<dbReference type="EMBL" id="NAJP01000093">
    <property type="protein sequence ID" value="TKA31877.1"/>
    <property type="molecule type" value="Genomic_DNA"/>
</dbReference>
<keyword evidence="5 9" id="KW-0808">Transferase</keyword>
<feature type="region of interest" description="Disordered" evidence="10">
    <location>
        <begin position="1"/>
        <end position="177"/>
    </location>
</feature>
<evidence type="ECO:0000256" key="5">
    <source>
        <dbReference type="ARBA" id="ARBA00022679"/>
    </source>
</evidence>
<dbReference type="EC" id="2.1.1.-" evidence="9"/>
<organism evidence="11 12">
    <name type="scientific">Friedmanniomyces endolithicus</name>
    <dbReference type="NCBI Taxonomy" id="329885"/>
    <lineage>
        <taxon>Eukaryota</taxon>
        <taxon>Fungi</taxon>
        <taxon>Dikarya</taxon>
        <taxon>Ascomycota</taxon>
        <taxon>Pezizomycotina</taxon>
        <taxon>Dothideomycetes</taxon>
        <taxon>Dothideomycetidae</taxon>
        <taxon>Mycosphaerellales</taxon>
        <taxon>Teratosphaeriaceae</taxon>
        <taxon>Friedmanniomyces</taxon>
    </lineage>
</organism>